<dbReference type="InterPro" id="IPR043502">
    <property type="entry name" value="DNA/RNA_pol_sf"/>
</dbReference>
<dbReference type="HAMAP" id="MF_01113">
    <property type="entry name" value="DNApol_IV"/>
    <property type="match status" value="1"/>
</dbReference>
<dbReference type="GO" id="GO:0042276">
    <property type="term" value="P:error-prone translesion synthesis"/>
    <property type="evidence" value="ECO:0007669"/>
    <property type="project" value="TreeGrafter"/>
</dbReference>
<dbReference type="PANTHER" id="PTHR11076:SF33">
    <property type="entry name" value="DNA POLYMERASE KAPPA"/>
    <property type="match status" value="1"/>
</dbReference>
<keyword evidence="6 17" id="KW-0808">Transferase</keyword>
<evidence type="ECO:0000256" key="6">
    <source>
        <dbReference type="ARBA" id="ARBA00022679"/>
    </source>
</evidence>
<evidence type="ECO:0000256" key="4">
    <source>
        <dbReference type="ARBA" id="ARBA00022457"/>
    </source>
</evidence>
<reference evidence="20" key="1">
    <citation type="submission" date="2023-01" db="EMBL/GenBank/DDBJ databases">
        <title>The genome sequence of Kordiimonadaceae bacterium 6D33.</title>
        <authorList>
            <person name="Liu Y."/>
        </authorList>
    </citation>
    <scope>NUCLEOTIDE SEQUENCE</scope>
    <source>
        <strain evidence="20">6D33</strain>
    </source>
</reference>
<organism evidence="20 21">
    <name type="scientific">Gimibacter soli</name>
    <dbReference type="NCBI Taxonomy" id="3024400"/>
    <lineage>
        <taxon>Bacteria</taxon>
        <taxon>Pseudomonadati</taxon>
        <taxon>Pseudomonadota</taxon>
        <taxon>Alphaproteobacteria</taxon>
        <taxon>Kordiimonadales</taxon>
        <taxon>Temperatibacteraceae</taxon>
        <taxon>Gimibacter</taxon>
    </lineage>
</organism>
<keyword evidence="4 17" id="KW-0515">Mutator protein</keyword>
<keyword evidence="7 17" id="KW-0548">Nucleotidyltransferase</keyword>
<dbReference type="Pfam" id="PF00817">
    <property type="entry name" value="IMS"/>
    <property type="match status" value="1"/>
</dbReference>
<dbReference type="EC" id="2.7.7.7" evidence="17"/>
<feature type="region of interest" description="Disordered" evidence="18">
    <location>
        <begin position="415"/>
        <end position="436"/>
    </location>
</feature>
<dbReference type="FunFam" id="3.40.1170.60:FF:000001">
    <property type="entry name" value="DNA polymerase IV"/>
    <property type="match status" value="1"/>
</dbReference>
<evidence type="ECO:0000256" key="15">
    <source>
        <dbReference type="ARBA" id="ARBA00025589"/>
    </source>
</evidence>
<evidence type="ECO:0000256" key="1">
    <source>
        <dbReference type="ARBA" id="ARBA00004496"/>
    </source>
</evidence>
<keyword evidence="21" id="KW-1185">Reference proteome</keyword>
<comment type="subcellular location">
    <subcellularLocation>
        <location evidence="1 17">Cytoplasm</location>
    </subcellularLocation>
</comment>
<comment type="catalytic activity">
    <reaction evidence="16 17">
        <text>DNA(n) + a 2'-deoxyribonucleoside 5'-triphosphate = DNA(n+1) + diphosphate</text>
        <dbReference type="Rhea" id="RHEA:22508"/>
        <dbReference type="Rhea" id="RHEA-COMP:17339"/>
        <dbReference type="Rhea" id="RHEA-COMP:17340"/>
        <dbReference type="ChEBI" id="CHEBI:33019"/>
        <dbReference type="ChEBI" id="CHEBI:61560"/>
        <dbReference type="ChEBI" id="CHEBI:173112"/>
        <dbReference type="EC" id="2.7.7.7"/>
    </reaction>
</comment>
<dbReference type="SUPFAM" id="SSF56672">
    <property type="entry name" value="DNA/RNA polymerases"/>
    <property type="match status" value="1"/>
</dbReference>
<evidence type="ECO:0000256" key="14">
    <source>
        <dbReference type="ARBA" id="ARBA00023204"/>
    </source>
</evidence>
<dbReference type="InterPro" id="IPR043128">
    <property type="entry name" value="Rev_trsase/Diguanyl_cyclase"/>
</dbReference>
<dbReference type="PANTHER" id="PTHR11076">
    <property type="entry name" value="DNA REPAIR POLYMERASE UMUC / TRANSFERASE FAMILY MEMBER"/>
    <property type="match status" value="1"/>
</dbReference>
<dbReference type="NCBIfam" id="NF002677">
    <property type="entry name" value="PRK02406.1"/>
    <property type="match status" value="1"/>
</dbReference>
<dbReference type="GO" id="GO:0006261">
    <property type="term" value="P:DNA-templated DNA replication"/>
    <property type="evidence" value="ECO:0007669"/>
    <property type="project" value="UniProtKB-UniRule"/>
</dbReference>
<dbReference type="Pfam" id="PF11799">
    <property type="entry name" value="IMS_C"/>
    <property type="match status" value="1"/>
</dbReference>
<evidence type="ECO:0000259" key="19">
    <source>
        <dbReference type="PROSITE" id="PS50173"/>
    </source>
</evidence>
<dbReference type="GO" id="GO:0005829">
    <property type="term" value="C:cytosol"/>
    <property type="evidence" value="ECO:0007669"/>
    <property type="project" value="TreeGrafter"/>
</dbReference>
<comment type="function">
    <text evidence="15 17">Poorly processive, error-prone DNA polymerase involved in untargeted mutagenesis. Copies undamaged DNA at stalled replication forks, which arise in vivo from mismatched or misaligned primer ends. These misaligned primers can be extended by PolIV. Exhibits no 3'-5' exonuclease (proofreading) activity. May be involved in translesional synthesis, in conjunction with the beta clamp from PolIII.</text>
</comment>
<dbReference type="GO" id="GO:0000287">
    <property type="term" value="F:magnesium ion binding"/>
    <property type="evidence" value="ECO:0007669"/>
    <property type="project" value="UniProtKB-UniRule"/>
</dbReference>
<keyword evidence="5 17" id="KW-0963">Cytoplasm</keyword>
<evidence type="ECO:0000256" key="13">
    <source>
        <dbReference type="ARBA" id="ARBA00023125"/>
    </source>
</evidence>
<dbReference type="InterPro" id="IPR036775">
    <property type="entry name" value="DNA_pol_Y-fam_lit_finger_sf"/>
</dbReference>
<comment type="cofactor">
    <cofactor evidence="17">
        <name>Mg(2+)</name>
        <dbReference type="ChEBI" id="CHEBI:18420"/>
    </cofactor>
    <text evidence="17">Binds 2 magnesium ions per subunit.</text>
</comment>
<dbReference type="GO" id="GO:0006281">
    <property type="term" value="P:DNA repair"/>
    <property type="evidence" value="ECO:0007669"/>
    <property type="project" value="UniProtKB-UniRule"/>
</dbReference>
<dbReference type="GO" id="GO:0003887">
    <property type="term" value="F:DNA-directed DNA polymerase activity"/>
    <property type="evidence" value="ECO:0007669"/>
    <property type="project" value="UniProtKB-UniRule"/>
</dbReference>
<dbReference type="InterPro" id="IPR050116">
    <property type="entry name" value="DNA_polymerase-Y"/>
</dbReference>
<dbReference type="InterPro" id="IPR022880">
    <property type="entry name" value="DNApol_IV"/>
</dbReference>
<evidence type="ECO:0000256" key="10">
    <source>
        <dbReference type="ARBA" id="ARBA00022763"/>
    </source>
</evidence>
<dbReference type="KEGG" id="gso:PH603_08000"/>
<dbReference type="AlphaFoldDB" id="A0AAF0BNA5"/>
<dbReference type="PROSITE" id="PS50173">
    <property type="entry name" value="UMUC"/>
    <property type="match status" value="1"/>
</dbReference>
<dbReference type="GO" id="GO:0009432">
    <property type="term" value="P:SOS response"/>
    <property type="evidence" value="ECO:0007669"/>
    <property type="project" value="TreeGrafter"/>
</dbReference>
<dbReference type="NCBIfam" id="NF002751">
    <property type="entry name" value="PRK02794.1"/>
    <property type="match status" value="1"/>
</dbReference>
<comment type="similarity">
    <text evidence="2 17">Belongs to the DNA polymerase type-Y family.</text>
</comment>
<evidence type="ECO:0000256" key="17">
    <source>
        <dbReference type="HAMAP-Rule" id="MF_01113"/>
    </source>
</evidence>
<evidence type="ECO:0000256" key="18">
    <source>
        <dbReference type="SAM" id="MobiDB-lite"/>
    </source>
</evidence>
<dbReference type="Proteomes" id="UP001217500">
    <property type="component" value="Chromosome"/>
</dbReference>
<proteinExistence type="inferred from homology"/>
<evidence type="ECO:0000256" key="9">
    <source>
        <dbReference type="ARBA" id="ARBA00022723"/>
    </source>
</evidence>
<comment type="subunit">
    <text evidence="3 17">Monomer.</text>
</comment>
<keyword evidence="14 17" id="KW-0234">DNA repair</keyword>
<evidence type="ECO:0000256" key="2">
    <source>
        <dbReference type="ARBA" id="ARBA00010945"/>
    </source>
</evidence>
<dbReference type="FunFam" id="3.30.1490.100:FF:000004">
    <property type="entry name" value="DNA polymerase IV"/>
    <property type="match status" value="1"/>
</dbReference>
<feature type="domain" description="UmuC" evidence="19">
    <location>
        <begin position="43"/>
        <end position="224"/>
    </location>
</feature>
<feature type="binding site" evidence="17">
    <location>
        <position position="47"/>
    </location>
    <ligand>
        <name>Mg(2+)</name>
        <dbReference type="ChEBI" id="CHEBI:18420"/>
    </ligand>
</feature>
<evidence type="ECO:0000313" key="20">
    <source>
        <dbReference type="EMBL" id="WCL55696.1"/>
    </source>
</evidence>
<dbReference type="Gene3D" id="3.30.1490.100">
    <property type="entry name" value="DNA polymerase, Y-family, little finger domain"/>
    <property type="match status" value="1"/>
</dbReference>
<feature type="binding site" evidence="17">
    <location>
        <position position="141"/>
    </location>
    <ligand>
        <name>Mg(2+)</name>
        <dbReference type="ChEBI" id="CHEBI:18420"/>
    </ligand>
</feature>
<feature type="site" description="Substrate discrimination" evidence="17">
    <location>
        <position position="52"/>
    </location>
</feature>
<gene>
    <name evidence="17" type="primary">dinB</name>
    <name evidence="20" type="ORF">PH603_08000</name>
</gene>
<keyword evidence="9 17" id="KW-0479">Metal-binding</keyword>
<dbReference type="Gene3D" id="1.10.150.20">
    <property type="entry name" value="5' to 3' exonuclease, C-terminal subdomain"/>
    <property type="match status" value="1"/>
</dbReference>
<evidence type="ECO:0000256" key="8">
    <source>
        <dbReference type="ARBA" id="ARBA00022705"/>
    </source>
</evidence>
<keyword evidence="8 17" id="KW-0235">DNA replication</keyword>
<protein>
    <recommendedName>
        <fullName evidence="17">DNA polymerase IV</fullName>
        <shortName evidence="17">Pol IV</shortName>
        <ecNumber evidence="17">2.7.7.7</ecNumber>
    </recommendedName>
</protein>
<evidence type="ECO:0000256" key="5">
    <source>
        <dbReference type="ARBA" id="ARBA00022490"/>
    </source>
</evidence>
<dbReference type="Pfam" id="PF21999">
    <property type="entry name" value="IMS_HHH_1"/>
    <property type="match status" value="1"/>
</dbReference>
<evidence type="ECO:0000256" key="11">
    <source>
        <dbReference type="ARBA" id="ARBA00022842"/>
    </source>
</evidence>
<keyword evidence="10 17" id="KW-0227">DNA damage</keyword>
<name>A0AAF0BNA5_9PROT</name>
<keyword evidence="12 17" id="KW-0239">DNA-directed DNA polymerase</keyword>
<dbReference type="InterPro" id="IPR053848">
    <property type="entry name" value="IMS_HHH_1"/>
</dbReference>
<evidence type="ECO:0000256" key="12">
    <source>
        <dbReference type="ARBA" id="ARBA00022932"/>
    </source>
</evidence>
<dbReference type="Gene3D" id="3.30.70.270">
    <property type="match status" value="1"/>
</dbReference>
<dbReference type="Gene3D" id="3.40.1170.60">
    <property type="match status" value="1"/>
</dbReference>
<keyword evidence="11 17" id="KW-0460">Magnesium</keyword>
<accession>A0AAF0BNA5</accession>
<dbReference type="InterPro" id="IPR001126">
    <property type="entry name" value="UmuC"/>
</dbReference>
<evidence type="ECO:0000256" key="3">
    <source>
        <dbReference type="ARBA" id="ARBA00011245"/>
    </source>
</evidence>
<sequence>MTPVPFLCRDGFHRFEAMPGPAPCPVCDSRRTVGHAELVGLTIAHMDCDAFYATIEKRDDPGLKDKPLIIGGTGGRGVVSTACYIARLSGVRSAMPMYQARKLCPDAVVLMPDMRKYKEVGLQVRAMMARLTPLVEPVSIDEAFMDLSGTERLHGAPPAVMLARLAAEIEREIGITISVGLAPNKFLAKLASDMQKPRGFTVIGESDAKTILAALPISRIYGVGAQMAAKLQKDGLTMISQLQGMDESRLVRRYGDMGSRLYHLARGEDRRRVSADQPVKSVSSEITLDRDLADFEALEDHLWRQAERTSEGLKKKNLAALTITLKLKTSMHRTVTRSRTLDAPTQLAETLFEVGRDMLKPLADGTPYRLIGIGGSQFRPPVEADQPDLIDPGRTKRATTERALDALRAKFGRDAIGKGRTLPAKNAANNPDKKSK</sequence>
<evidence type="ECO:0000313" key="21">
    <source>
        <dbReference type="Proteomes" id="UP001217500"/>
    </source>
</evidence>
<dbReference type="InterPro" id="IPR017961">
    <property type="entry name" value="DNA_pol_Y-fam_little_finger"/>
</dbReference>
<dbReference type="RefSeq" id="WP_289505553.1">
    <property type="nucleotide sequence ID" value="NZ_CP116805.1"/>
</dbReference>
<dbReference type="SUPFAM" id="SSF100879">
    <property type="entry name" value="Lesion bypass DNA polymerase (Y-family), little finger domain"/>
    <property type="match status" value="1"/>
</dbReference>
<dbReference type="EMBL" id="CP116805">
    <property type="protein sequence ID" value="WCL55696.1"/>
    <property type="molecule type" value="Genomic_DNA"/>
</dbReference>
<feature type="active site" evidence="17">
    <location>
        <position position="142"/>
    </location>
</feature>
<evidence type="ECO:0000256" key="16">
    <source>
        <dbReference type="ARBA" id="ARBA00049244"/>
    </source>
</evidence>
<keyword evidence="13 17" id="KW-0238">DNA-binding</keyword>
<evidence type="ECO:0000256" key="7">
    <source>
        <dbReference type="ARBA" id="ARBA00022695"/>
    </source>
</evidence>
<dbReference type="CDD" id="cd03586">
    <property type="entry name" value="PolY_Pol_IV_kappa"/>
    <property type="match status" value="1"/>
</dbReference>
<dbReference type="GO" id="GO:0003684">
    <property type="term" value="F:damaged DNA binding"/>
    <property type="evidence" value="ECO:0007669"/>
    <property type="project" value="InterPro"/>
</dbReference>